<feature type="domain" description="TraI helicase-associated ssDBD N-terminal" evidence="4">
    <location>
        <begin position="433"/>
        <end position="530"/>
    </location>
</feature>
<dbReference type="EMBL" id="UHJC01000002">
    <property type="protein sequence ID" value="SUQ39480.1"/>
    <property type="molecule type" value="Genomic_DNA"/>
</dbReference>
<keyword evidence="5" id="KW-0347">Helicase</keyword>
<dbReference type="InterPro" id="IPR054558">
    <property type="entry name" value="TraI_hel_assoc_DBD_N"/>
</dbReference>
<dbReference type="Pfam" id="PF22232">
    <property type="entry name" value="TraI_hel_assoc_N"/>
    <property type="match status" value="1"/>
</dbReference>
<evidence type="ECO:0000259" key="2">
    <source>
        <dbReference type="Pfam" id="PF18272"/>
    </source>
</evidence>
<evidence type="ECO:0000313" key="6">
    <source>
        <dbReference type="Proteomes" id="UP000255087"/>
    </source>
</evidence>
<dbReference type="SUPFAM" id="SSF55464">
    <property type="entry name" value="Origin of replication-binding domain, RBD-like"/>
    <property type="match status" value="1"/>
</dbReference>
<dbReference type="InterPro" id="IPR014862">
    <property type="entry name" value="TrwC"/>
</dbReference>
<dbReference type="NCBIfam" id="NF041492">
    <property type="entry name" value="MobF"/>
    <property type="match status" value="1"/>
</dbReference>
<dbReference type="InterPro" id="IPR014059">
    <property type="entry name" value="TraI/TrwC_relax"/>
</dbReference>
<keyword evidence="5" id="KW-0547">Nucleotide-binding</keyword>
<evidence type="ECO:0000259" key="3">
    <source>
        <dbReference type="Pfam" id="PF18340"/>
    </source>
</evidence>
<accession>A0A380SBT7</accession>
<proteinExistence type="predicted"/>
<feature type="domain" description="TrwC relaxase" evidence="1">
    <location>
        <begin position="9"/>
        <end position="280"/>
    </location>
</feature>
<dbReference type="InterPro" id="IPR040987">
    <property type="entry name" value="TraI_N"/>
</dbReference>
<dbReference type="Proteomes" id="UP000255087">
    <property type="component" value="Unassembled WGS sequence"/>
</dbReference>
<reference evidence="5 6" key="1">
    <citation type="submission" date="2018-06" db="EMBL/GenBank/DDBJ databases">
        <authorList>
            <consortium name="Pathogen Informatics"/>
            <person name="Doyle S."/>
        </authorList>
    </citation>
    <scope>NUCLEOTIDE SEQUENCE [LARGE SCALE GENOMIC DNA]</scope>
    <source>
        <strain evidence="5 6">NCTC8580</strain>
    </source>
</reference>
<dbReference type="Pfam" id="PF18272">
    <property type="entry name" value="ssDNA_TraI_N"/>
    <property type="match status" value="1"/>
</dbReference>
<evidence type="ECO:0000259" key="1">
    <source>
        <dbReference type="Pfam" id="PF08751"/>
    </source>
</evidence>
<dbReference type="RefSeq" id="WP_115115786.1">
    <property type="nucleotide sequence ID" value="NZ_UHJC01000002.1"/>
</dbReference>
<feature type="domain" description="TraI N-terminal subdomain" evidence="2">
    <location>
        <begin position="569"/>
        <end position="618"/>
    </location>
</feature>
<gene>
    <name evidence="5" type="primary">traI</name>
    <name evidence="5" type="ORF">NCTC8580_04708</name>
</gene>
<evidence type="ECO:0000313" key="5">
    <source>
        <dbReference type="EMBL" id="SUQ39480.1"/>
    </source>
</evidence>
<evidence type="ECO:0000259" key="4">
    <source>
        <dbReference type="Pfam" id="PF22232"/>
    </source>
</evidence>
<protein>
    <submittedName>
        <fullName evidence="5">Conjugal transfer nickase/helicase TraI</fullName>
    </submittedName>
</protein>
<dbReference type="AlphaFoldDB" id="A0A380SBT7"/>
<keyword evidence="5" id="KW-0378">Hydrolase</keyword>
<name>A0A380SBT7_YERPU</name>
<dbReference type="GO" id="GO:0004386">
    <property type="term" value="F:helicase activity"/>
    <property type="evidence" value="ECO:0007669"/>
    <property type="project" value="UniProtKB-KW"/>
</dbReference>
<keyword evidence="5" id="KW-0067">ATP-binding</keyword>
<dbReference type="NCBIfam" id="TIGR02686">
    <property type="entry name" value="relax_trwC"/>
    <property type="match status" value="1"/>
</dbReference>
<dbReference type="Pfam" id="PF18340">
    <property type="entry name" value="TraI_2B"/>
    <property type="match status" value="1"/>
</dbReference>
<dbReference type="InterPro" id="IPR040668">
    <property type="entry name" value="TraI_2B"/>
</dbReference>
<sequence>MLTIAPIAAGAAQYYTDSDNYYFLGSMDSRWLGEGSETLGLSGRVEEVAFAEMLAGRLPNGDSLERMENGKNVHRQGYDLTLSAPKSVSILGIVGGDSRMIEAHNAAVSAVAIEIEGLISTRVMEEGQSQTVLTGAMVAAAINHDTSRELDPQLHTHLLVMNATEHEGEWRTLSSDTVNKSGFIEMVYANQIALGQIYRHELRQQIEAMGFETVETGKHGLWEIKDVPVQPFSTRTQQIQEAVGPDASLKSRDVAALDTRQVKQTPDKDELLTEWFDRLDKAGFDMGAFQRQATERQQAKDINNPAQAAAPSPDMALAVNQAISQLSDNKTQFTYSEVLSKTLGGIRAQAGSFQQARAAIEVAIESQQLIPLDHEKGTFTSAIHLLDELSVQQLAGRIQSENRTVAFSAPEQRPQGVMGKIADVMPNLAIISGRGGATVQRERVTEAVNMASGQGRMVTVLATDKSGQDFLEQDGTLSGRVIDRLAVAEGVQLPTNSTLVVASAEKLSVKETLHLLDHAQRHSVQILFMDTQGRKGTGNALATLEEAGVARFKAANETPISVDIISQGDKRQRYEALAQKYAELTSSSVAVIAQVSGPREQQRLTQTIRDTLQTQGQLKAESVSVQSLVPVWQDSKSRRQMDSYREGMVMERWSRGSPTGIPC</sequence>
<feature type="domain" description="TraI 2B/2B-like" evidence="3">
    <location>
        <begin position="628"/>
        <end position="655"/>
    </location>
</feature>
<dbReference type="Pfam" id="PF08751">
    <property type="entry name" value="TrwC"/>
    <property type="match status" value="1"/>
</dbReference>
<organism evidence="5 6">
    <name type="scientific">Yersinia pseudotuberculosis</name>
    <dbReference type="NCBI Taxonomy" id="633"/>
    <lineage>
        <taxon>Bacteria</taxon>
        <taxon>Pseudomonadati</taxon>
        <taxon>Pseudomonadota</taxon>
        <taxon>Gammaproteobacteria</taxon>
        <taxon>Enterobacterales</taxon>
        <taxon>Yersiniaceae</taxon>
        <taxon>Yersinia</taxon>
    </lineage>
</organism>